<sequence>MADLSGLGWLFQSAVIEGASPKYTARQLRAWAGQRQPPSWLSSTLRSGRTRIAGPKLRGFLTARTDGYLALFFVYPSERGGPVAPALYNDCARWCERSGVPQMSAHASHLLRPFLERRGWTTVRTECVLRRGQRIERFFMLSRTRAVPTSAAPRDSILKGCETDRSARDPLSHRISERLE</sequence>
<dbReference type="RefSeq" id="WP_142832862.1">
    <property type="nucleotide sequence ID" value="NZ_VFSV01000001.1"/>
</dbReference>
<comment type="caution">
    <text evidence="2">The sequence shown here is derived from an EMBL/GenBank/DDBJ whole genome shotgun (WGS) entry which is preliminary data.</text>
</comment>
<dbReference type="Gene3D" id="3.40.630.30">
    <property type="match status" value="1"/>
</dbReference>
<reference evidence="2 3" key="1">
    <citation type="submission" date="2019-06" db="EMBL/GenBank/DDBJ databases">
        <title>Paenimaribius caenipelagi gen. nov., sp. nov., isolated from a tidal flat.</title>
        <authorList>
            <person name="Yoon J.-H."/>
        </authorList>
    </citation>
    <scope>NUCLEOTIDE SEQUENCE [LARGE SCALE GENOMIC DNA]</scope>
    <source>
        <strain evidence="2 3">JBTF-M29</strain>
    </source>
</reference>
<evidence type="ECO:0000313" key="3">
    <source>
        <dbReference type="Proteomes" id="UP000318590"/>
    </source>
</evidence>
<dbReference type="InterPro" id="IPR000182">
    <property type="entry name" value="GNAT_dom"/>
</dbReference>
<organism evidence="2 3">
    <name type="scientific">Palleronia caenipelagi</name>
    <dbReference type="NCBI Taxonomy" id="2489174"/>
    <lineage>
        <taxon>Bacteria</taxon>
        <taxon>Pseudomonadati</taxon>
        <taxon>Pseudomonadota</taxon>
        <taxon>Alphaproteobacteria</taxon>
        <taxon>Rhodobacterales</taxon>
        <taxon>Roseobacteraceae</taxon>
        <taxon>Palleronia</taxon>
    </lineage>
</organism>
<keyword evidence="3" id="KW-1185">Reference proteome</keyword>
<evidence type="ECO:0000259" key="1">
    <source>
        <dbReference type="Pfam" id="PF13673"/>
    </source>
</evidence>
<dbReference type="GO" id="GO:0016747">
    <property type="term" value="F:acyltransferase activity, transferring groups other than amino-acyl groups"/>
    <property type="evidence" value="ECO:0007669"/>
    <property type="project" value="InterPro"/>
</dbReference>
<dbReference type="AlphaFoldDB" id="A0A547QAY0"/>
<feature type="domain" description="N-acetyltransferase" evidence="1">
    <location>
        <begin position="55"/>
        <end position="128"/>
    </location>
</feature>
<evidence type="ECO:0000313" key="2">
    <source>
        <dbReference type="EMBL" id="TRD23539.1"/>
    </source>
</evidence>
<proteinExistence type="predicted"/>
<name>A0A547QAY0_9RHOB</name>
<protein>
    <submittedName>
        <fullName evidence="2">GNAT family N-acetyltransferase</fullName>
    </submittedName>
</protein>
<gene>
    <name evidence="2" type="ORF">FEV53_00550</name>
</gene>
<dbReference type="Pfam" id="PF13673">
    <property type="entry name" value="Acetyltransf_10"/>
    <property type="match status" value="1"/>
</dbReference>
<keyword evidence="2" id="KW-0808">Transferase</keyword>
<dbReference type="EMBL" id="VFSV01000001">
    <property type="protein sequence ID" value="TRD23539.1"/>
    <property type="molecule type" value="Genomic_DNA"/>
</dbReference>
<dbReference type="Proteomes" id="UP000318590">
    <property type="component" value="Unassembled WGS sequence"/>
</dbReference>
<accession>A0A547QAY0</accession>
<dbReference type="SUPFAM" id="SSF55729">
    <property type="entry name" value="Acyl-CoA N-acyltransferases (Nat)"/>
    <property type="match status" value="1"/>
</dbReference>
<dbReference type="InterPro" id="IPR016181">
    <property type="entry name" value="Acyl_CoA_acyltransferase"/>
</dbReference>
<dbReference type="OrthoDB" id="9789081at2"/>